<feature type="signal peptide" evidence="1">
    <location>
        <begin position="1"/>
        <end position="22"/>
    </location>
</feature>
<comment type="caution">
    <text evidence="2">The sequence shown here is derived from an EMBL/GenBank/DDBJ whole genome shotgun (WGS) entry which is preliminary data.</text>
</comment>
<keyword evidence="1" id="KW-0732">Signal</keyword>
<evidence type="ECO:0000313" key="2">
    <source>
        <dbReference type="EMBL" id="KAL2278289.1"/>
    </source>
</evidence>
<name>A0ABR4E7B4_9PEZI</name>
<accession>A0ABR4E7B4</accession>
<evidence type="ECO:0000313" key="3">
    <source>
        <dbReference type="Proteomes" id="UP001600888"/>
    </source>
</evidence>
<keyword evidence="3" id="KW-1185">Reference proteome</keyword>
<organism evidence="2 3">
    <name type="scientific">Diaporthe vaccinii</name>
    <dbReference type="NCBI Taxonomy" id="105482"/>
    <lineage>
        <taxon>Eukaryota</taxon>
        <taxon>Fungi</taxon>
        <taxon>Dikarya</taxon>
        <taxon>Ascomycota</taxon>
        <taxon>Pezizomycotina</taxon>
        <taxon>Sordariomycetes</taxon>
        <taxon>Sordariomycetidae</taxon>
        <taxon>Diaporthales</taxon>
        <taxon>Diaporthaceae</taxon>
        <taxon>Diaporthe</taxon>
        <taxon>Diaporthe eres species complex</taxon>
    </lineage>
</organism>
<evidence type="ECO:0000256" key="1">
    <source>
        <dbReference type="SAM" id="SignalP"/>
    </source>
</evidence>
<proteinExistence type="predicted"/>
<dbReference type="Proteomes" id="UP001600888">
    <property type="component" value="Unassembled WGS sequence"/>
</dbReference>
<gene>
    <name evidence="2" type="ORF">FJTKL_14559</name>
</gene>
<sequence length="94" mass="10315">MQLNVIKVSIFIAVGMANLALAGTENAGYRCCKKADNDSKWCTTECIEGIAFCNRCKDVSSPLSNAMPRFRLLSLTETARVSVQHPPYEVCCPI</sequence>
<reference evidence="2 3" key="1">
    <citation type="submission" date="2024-03" db="EMBL/GenBank/DDBJ databases">
        <title>A high-quality draft genome sequence of Diaporthe vaccinii, a causative agent of upright dieback and viscid rot disease in cranberry plants.</title>
        <authorList>
            <person name="Sarrasin M."/>
            <person name="Lang B.F."/>
            <person name="Burger G."/>
        </authorList>
    </citation>
    <scope>NUCLEOTIDE SEQUENCE [LARGE SCALE GENOMIC DNA]</scope>
    <source>
        <strain evidence="2 3">IS7</strain>
    </source>
</reference>
<dbReference type="EMBL" id="JBAWTH010000088">
    <property type="protein sequence ID" value="KAL2278289.1"/>
    <property type="molecule type" value="Genomic_DNA"/>
</dbReference>
<protein>
    <submittedName>
        <fullName evidence="2">Uncharacterized protein</fullName>
    </submittedName>
</protein>
<feature type="chain" id="PRO_5046227890" evidence="1">
    <location>
        <begin position="23"/>
        <end position="94"/>
    </location>
</feature>